<evidence type="ECO:0000256" key="2">
    <source>
        <dbReference type="ARBA" id="ARBA00022448"/>
    </source>
</evidence>
<dbReference type="AlphaFoldDB" id="A0A0S7BFY5"/>
<dbReference type="EMBL" id="DF967972">
    <property type="protein sequence ID" value="GAP13491.1"/>
    <property type="molecule type" value="Genomic_DNA"/>
</dbReference>
<name>A0A0S7BFY5_9CHLR</name>
<dbReference type="STRING" id="360412.LARV_01245"/>
<feature type="transmembrane region" description="Helical" evidence="7">
    <location>
        <begin position="287"/>
        <end position="309"/>
    </location>
</feature>
<sequence>MSIHTFKGSASQSNLRGVPLPLKQWKESFRKNRMGCFLILPAALLLTVVMVYPLLTLVRMSLYDIEPLRHAGEYFIGLKNYLKILQDQDLSHALLQTAIWTFGSVLLQFLLGMVAALILNESFRGRSLARALILIPWAMPSVAGALSWKWMYHAQYGLLNYILVGLHLVSHNINWLGDANIATAAAILTNAWRGYPFMMLMLLAGIQNIPTELYEAAAVDGATFWPQVKYIIMPLLTPVIFVVTLLSGIWTFNNFTYIYILTGGGPAGKTDILVTYVYKNGFDFFHFGYASALSVALFIIVFLLCLGYIKLSARNGMNEG</sequence>
<dbReference type="SUPFAM" id="SSF161098">
    <property type="entry name" value="MetI-like"/>
    <property type="match status" value="1"/>
</dbReference>
<dbReference type="RefSeq" id="WP_083522362.1">
    <property type="nucleotide sequence ID" value="NZ_DF967972.1"/>
</dbReference>
<feature type="transmembrane region" description="Helical" evidence="7">
    <location>
        <begin position="98"/>
        <end position="119"/>
    </location>
</feature>
<keyword evidence="5 7" id="KW-1133">Transmembrane helix</keyword>
<dbReference type="PANTHER" id="PTHR43005">
    <property type="entry name" value="BLR7065 PROTEIN"/>
    <property type="match status" value="1"/>
</dbReference>
<comment type="subcellular location">
    <subcellularLocation>
        <location evidence="1 7">Cell membrane</location>
        <topology evidence="1 7">Multi-pass membrane protein</topology>
    </subcellularLocation>
</comment>
<keyword evidence="9" id="KW-0762">Sugar transport</keyword>
<gene>
    <name evidence="9" type="ORF">LARV_01245</name>
</gene>
<dbReference type="GO" id="GO:0005886">
    <property type="term" value="C:plasma membrane"/>
    <property type="evidence" value="ECO:0007669"/>
    <property type="project" value="UniProtKB-SubCell"/>
</dbReference>
<feature type="transmembrane region" description="Helical" evidence="7">
    <location>
        <begin position="230"/>
        <end position="252"/>
    </location>
</feature>
<evidence type="ECO:0000256" key="4">
    <source>
        <dbReference type="ARBA" id="ARBA00022692"/>
    </source>
</evidence>
<feature type="transmembrane region" description="Helical" evidence="7">
    <location>
        <begin position="34"/>
        <end position="55"/>
    </location>
</feature>
<keyword evidence="3" id="KW-1003">Cell membrane</keyword>
<evidence type="ECO:0000313" key="10">
    <source>
        <dbReference type="Proteomes" id="UP000055060"/>
    </source>
</evidence>
<dbReference type="OrthoDB" id="9809527at2"/>
<reference evidence="9" key="1">
    <citation type="submission" date="2015-07" db="EMBL/GenBank/DDBJ databases">
        <title>Draft Genome Sequences of Anaerolinea thermolimosa IMO-1, Bellilinea caldifistulae GOMI-1, Leptolinea tardivitalis YMTK-2, Levilinea saccharolytica KIBI-1,Longilinea arvoryzae KOME-1, Previously Described as Members of the Anaerolineaceae (Chloroflexi).</title>
        <authorList>
            <person name="Sekiguchi Y."/>
            <person name="Ohashi A."/>
            <person name="Matsuura N."/>
            <person name="Tourlousse M.D."/>
        </authorList>
    </citation>
    <scope>NUCLEOTIDE SEQUENCE [LARGE SCALE GENOMIC DNA]</scope>
    <source>
        <strain evidence="9">KOME-1</strain>
    </source>
</reference>
<proteinExistence type="inferred from homology"/>
<comment type="similarity">
    <text evidence="7">Belongs to the binding-protein-dependent transport system permease family.</text>
</comment>
<dbReference type="Gene3D" id="1.10.3720.10">
    <property type="entry name" value="MetI-like"/>
    <property type="match status" value="1"/>
</dbReference>
<evidence type="ECO:0000256" key="3">
    <source>
        <dbReference type="ARBA" id="ARBA00022475"/>
    </source>
</evidence>
<dbReference type="InterPro" id="IPR035906">
    <property type="entry name" value="MetI-like_sf"/>
</dbReference>
<organism evidence="9">
    <name type="scientific">Longilinea arvoryzae</name>
    <dbReference type="NCBI Taxonomy" id="360412"/>
    <lineage>
        <taxon>Bacteria</taxon>
        <taxon>Bacillati</taxon>
        <taxon>Chloroflexota</taxon>
        <taxon>Anaerolineae</taxon>
        <taxon>Anaerolineales</taxon>
        <taxon>Anaerolineaceae</taxon>
        <taxon>Longilinea</taxon>
    </lineage>
</organism>
<accession>A0A0S7BFY5</accession>
<dbReference type="CDD" id="cd06261">
    <property type="entry name" value="TM_PBP2"/>
    <property type="match status" value="1"/>
</dbReference>
<feature type="transmembrane region" description="Helical" evidence="7">
    <location>
        <begin position="131"/>
        <end position="152"/>
    </location>
</feature>
<evidence type="ECO:0000313" key="9">
    <source>
        <dbReference type="EMBL" id="GAP13491.1"/>
    </source>
</evidence>
<protein>
    <submittedName>
        <fullName evidence="9">ABC-type sugar transport system, permease component</fullName>
    </submittedName>
</protein>
<dbReference type="Proteomes" id="UP000055060">
    <property type="component" value="Unassembled WGS sequence"/>
</dbReference>
<dbReference type="PANTHER" id="PTHR43005:SF1">
    <property type="entry name" value="SPERMIDINE_PUTRESCINE TRANSPORT SYSTEM PERMEASE PROTEIN"/>
    <property type="match status" value="1"/>
</dbReference>
<keyword evidence="2 7" id="KW-0813">Transport</keyword>
<evidence type="ECO:0000256" key="1">
    <source>
        <dbReference type="ARBA" id="ARBA00004651"/>
    </source>
</evidence>
<evidence type="ECO:0000256" key="5">
    <source>
        <dbReference type="ARBA" id="ARBA00022989"/>
    </source>
</evidence>
<keyword evidence="10" id="KW-1185">Reference proteome</keyword>
<dbReference type="InterPro" id="IPR000515">
    <property type="entry name" value="MetI-like"/>
</dbReference>
<evidence type="ECO:0000259" key="8">
    <source>
        <dbReference type="PROSITE" id="PS50928"/>
    </source>
</evidence>
<dbReference type="GO" id="GO:0055085">
    <property type="term" value="P:transmembrane transport"/>
    <property type="evidence" value="ECO:0007669"/>
    <property type="project" value="InterPro"/>
</dbReference>
<dbReference type="PROSITE" id="PS50928">
    <property type="entry name" value="ABC_TM1"/>
    <property type="match status" value="1"/>
</dbReference>
<evidence type="ECO:0000256" key="6">
    <source>
        <dbReference type="ARBA" id="ARBA00023136"/>
    </source>
</evidence>
<evidence type="ECO:0000256" key="7">
    <source>
        <dbReference type="RuleBase" id="RU363032"/>
    </source>
</evidence>
<dbReference type="Pfam" id="PF00528">
    <property type="entry name" value="BPD_transp_1"/>
    <property type="match status" value="1"/>
</dbReference>
<keyword evidence="6 7" id="KW-0472">Membrane</keyword>
<keyword evidence="4 7" id="KW-0812">Transmembrane</keyword>
<feature type="domain" description="ABC transmembrane type-1" evidence="8">
    <location>
        <begin position="94"/>
        <end position="308"/>
    </location>
</feature>